<dbReference type="Pfam" id="PF00534">
    <property type="entry name" value="Glycos_transf_1"/>
    <property type="match status" value="1"/>
</dbReference>
<sequence>MPASPAPQSPSRDTSPLAVQVVRQYLPNRGGLEEVVANLSTQLRKHGYRVRVVTLDRRFTALDETLPAIETIDGIEVVRIPFSGSTRYPLAPQVFRHIGDADIVHVHAIDFFFDALAWTRLFHGKPMVATTHGGFFHTEKHAGLKTIWFNTATRLSALAYRRLIGCSAQDTRTFQAIAGNRVIQIDNGVDTRKFADSGSRQAVRNIVTLGRFSINKRLDNLLDATRKLVDHSKDWHLDIVGVPGDLSEAELRRMIAERSLDSHVDVHIGLPNQEIRNVLGRCSLFASASDYEGFGLVAVEALSAGLMPVLNANTAYKDLASRHGEIRICDFADSDATAAAIEAAFDVILADTQRYRLSAMQAASAYSWDQVAEHYVDVYREVLGRHAPVTRAVPAPEPR</sequence>
<dbReference type="InterPro" id="IPR028098">
    <property type="entry name" value="Glyco_trans_4-like_N"/>
</dbReference>
<keyword evidence="3" id="KW-0808">Transferase</keyword>
<evidence type="ECO:0000313" key="3">
    <source>
        <dbReference type="EMBL" id="OCX13586.1"/>
    </source>
</evidence>
<dbReference type="PANTHER" id="PTHR45947:SF3">
    <property type="entry name" value="SULFOQUINOVOSYL TRANSFERASE SQD2"/>
    <property type="match status" value="1"/>
</dbReference>
<proteinExistence type="predicted"/>
<name>A0A1C2DG18_9HYPH</name>
<organism evidence="3 4">
    <name type="scientific">Mesorhizobium hungaricum</name>
    <dbReference type="NCBI Taxonomy" id="1566387"/>
    <lineage>
        <taxon>Bacteria</taxon>
        <taxon>Pseudomonadati</taxon>
        <taxon>Pseudomonadota</taxon>
        <taxon>Alphaproteobacteria</taxon>
        <taxon>Hyphomicrobiales</taxon>
        <taxon>Phyllobacteriaceae</taxon>
        <taxon>Mesorhizobium</taxon>
    </lineage>
</organism>
<dbReference type="STRING" id="1566387.QV13_29460"/>
<dbReference type="AlphaFoldDB" id="A0A1C2DG18"/>
<dbReference type="Pfam" id="PF13439">
    <property type="entry name" value="Glyco_transf_4"/>
    <property type="match status" value="1"/>
</dbReference>
<dbReference type="OrthoDB" id="9771846at2"/>
<reference evidence="3 4" key="1">
    <citation type="submission" date="2016-08" db="EMBL/GenBank/DDBJ databases">
        <title>Whole genome sequence of Mesorhizobium sp. strain UASWS1009 isolated from industrial sewage.</title>
        <authorList>
            <person name="Crovadore J."/>
            <person name="Calmin G."/>
            <person name="Chablais R."/>
            <person name="Cochard B."/>
            <person name="Lefort F."/>
        </authorList>
    </citation>
    <scope>NUCLEOTIDE SEQUENCE [LARGE SCALE GENOMIC DNA]</scope>
    <source>
        <strain evidence="3 4">UASWS1009</strain>
    </source>
</reference>
<feature type="domain" description="Glycosyl transferase family 1" evidence="1">
    <location>
        <begin position="193"/>
        <end position="344"/>
    </location>
</feature>
<evidence type="ECO:0000259" key="2">
    <source>
        <dbReference type="Pfam" id="PF13439"/>
    </source>
</evidence>
<gene>
    <name evidence="3" type="ORF">QV13_29460</name>
</gene>
<keyword evidence="4" id="KW-1185">Reference proteome</keyword>
<dbReference type="Gene3D" id="3.40.50.2000">
    <property type="entry name" value="Glycogen Phosphorylase B"/>
    <property type="match status" value="2"/>
</dbReference>
<dbReference type="InterPro" id="IPR001296">
    <property type="entry name" value="Glyco_trans_1"/>
</dbReference>
<dbReference type="InterPro" id="IPR050194">
    <property type="entry name" value="Glycosyltransferase_grp1"/>
</dbReference>
<evidence type="ECO:0000313" key="4">
    <source>
        <dbReference type="Proteomes" id="UP000094412"/>
    </source>
</evidence>
<protein>
    <submittedName>
        <fullName evidence="3">Glycosyl transferase family 1</fullName>
    </submittedName>
</protein>
<evidence type="ECO:0000259" key="1">
    <source>
        <dbReference type="Pfam" id="PF00534"/>
    </source>
</evidence>
<dbReference type="PANTHER" id="PTHR45947">
    <property type="entry name" value="SULFOQUINOVOSYL TRANSFERASE SQD2"/>
    <property type="match status" value="1"/>
</dbReference>
<dbReference type="Proteomes" id="UP000094412">
    <property type="component" value="Unassembled WGS sequence"/>
</dbReference>
<dbReference type="EMBL" id="MDEO01000036">
    <property type="protein sequence ID" value="OCX13586.1"/>
    <property type="molecule type" value="Genomic_DNA"/>
</dbReference>
<comment type="caution">
    <text evidence="3">The sequence shown here is derived from an EMBL/GenBank/DDBJ whole genome shotgun (WGS) entry which is preliminary data.</text>
</comment>
<feature type="domain" description="Glycosyltransferase subfamily 4-like N-terminal" evidence="2">
    <location>
        <begin position="30"/>
        <end position="192"/>
    </location>
</feature>
<accession>A0A1C2DG18</accession>
<dbReference type="CDD" id="cd03801">
    <property type="entry name" value="GT4_PimA-like"/>
    <property type="match status" value="1"/>
</dbReference>
<dbReference type="GO" id="GO:0016758">
    <property type="term" value="F:hexosyltransferase activity"/>
    <property type="evidence" value="ECO:0007669"/>
    <property type="project" value="TreeGrafter"/>
</dbReference>
<dbReference type="SUPFAM" id="SSF53756">
    <property type="entry name" value="UDP-Glycosyltransferase/glycogen phosphorylase"/>
    <property type="match status" value="1"/>
</dbReference>